<keyword evidence="10" id="KW-0812">Transmembrane</keyword>
<dbReference type="Gene3D" id="1.10.10.1070">
    <property type="entry name" value="Zinc finger, BED domain-containing"/>
    <property type="match status" value="1"/>
</dbReference>
<keyword evidence="7" id="KW-0804">Transcription</keyword>
<name>A0A9N9SNQ1_DIABA</name>
<evidence type="ECO:0000256" key="10">
    <source>
        <dbReference type="SAM" id="Phobius"/>
    </source>
</evidence>
<feature type="transmembrane region" description="Helical" evidence="10">
    <location>
        <begin position="556"/>
        <end position="579"/>
    </location>
</feature>
<dbReference type="GO" id="GO:0046983">
    <property type="term" value="F:protein dimerization activity"/>
    <property type="evidence" value="ECO:0007669"/>
    <property type="project" value="InterPro"/>
</dbReference>
<evidence type="ECO:0000313" key="15">
    <source>
        <dbReference type="Proteomes" id="UP001153709"/>
    </source>
</evidence>
<organism evidence="14 15">
    <name type="scientific">Diabrotica balteata</name>
    <name type="common">Banded cucumber beetle</name>
    <dbReference type="NCBI Taxonomy" id="107213"/>
    <lineage>
        <taxon>Eukaryota</taxon>
        <taxon>Metazoa</taxon>
        <taxon>Ecdysozoa</taxon>
        <taxon>Arthropoda</taxon>
        <taxon>Hexapoda</taxon>
        <taxon>Insecta</taxon>
        <taxon>Pterygota</taxon>
        <taxon>Neoptera</taxon>
        <taxon>Endopterygota</taxon>
        <taxon>Coleoptera</taxon>
        <taxon>Polyphaga</taxon>
        <taxon>Cucujiformia</taxon>
        <taxon>Chrysomeloidea</taxon>
        <taxon>Chrysomelidae</taxon>
        <taxon>Galerucinae</taxon>
        <taxon>Diabroticina</taxon>
        <taxon>Diabroticites</taxon>
        <taxon>Diabrotica</taxon>
    </lineage>
</organism>
<accession>A0A9N9SNQ1</accession>
<evidence type="ECO:0000313" key="14">
    <source>
        <dbReference type="EMBL" id="CAG9828478.1"/>
    </source>
</evidence>
<evidence type="ECO:0000256" key="4">
    <source>
        <dbReference type="ARBA" id="ARBA00022833"/>
    </source>
</evidence>
<evidence type="ECO:0000256" key="7">
    <source>
        <dbReference type="ARBA" id="ARBA00023163"/>
    </source>
</evidence>
<feature type="region of interest" description="Disordered" evidence="9">
    <location>
        <begin position="47"/>
        <end position="66"/>
    </location>
</feature>
<dbReference type="EMBL" id="OU898285">
    <property type="protein sequence ID" value="CAG9828478.1"/>
    <property type="molecule type" value="Genomic_DNA"/>
</dbReference>
<dbReference type="InterPro" id="IPR012337">
    <property type="entry name" value="RNaseH-like_sf"/>
</dbReference>
<dbReference type="SMART" id="SM00614">
    <property type="entry name" value="ZnF_BED"/>
    <property type="match status" value="1"/>
</dbReference>
<dbReference type="Proteomes" id="UP001153709">
    <property type="component" value="Chromosome 10"/>
</dbReference>
<dbReference type="Pfam" id="PF05699">
    <property type="entry name" value="Dimer_Tnp_hAT"/>
    <property type="match status" value="1"/>
</dbReference>
<keyword evidence="5" id="KW-0805">Transcription regulation</keyword>
<dbReference type="GO" id="GO:0003677">
    <property type="term" value="F:DNA binding"/>
    <property type="evidence" value="ECO:0007669"/>
    <property type="project" value="UniProtKB-KW"/>
</dbReference>
<evidence type="ECO:0000256" key="1">
    <source>
        <dbReference type="ARBA" id="ARBA00004123"/>
    </source>
</evidence>
<dbReference type="GO" id="GO:0008270">
    <property type="term" value="F:zinc ion binding"/>
    <property type="evidence" value="ECO:0007669"/>
    <property type="project" value="UniProtKB-KW"/>
</dbReference>
<dbReference type="InterPro" id="IPR003656">
    <property type="entry name" value="Znf_BED"/>
</dbReference>
<keyword evidence="8" id="KW-0539">Nucleus</keyword>
<dbReference type="SUPFAM" id="SSF57667">
    <property type="entry name" value="beta-beta-alpha zinc fingers"/>
    <property type="match status" value="1"/>
</dbReference>
<keyword evidence="6" id="KW-0238">DNA-binding</keyword>
<dbReference type="SUPFAM" id="SSF140996">
    <property type="entry name" value="Hermes dimerisation domain"/>
    <property type="match status" value="1"/>
</dbReference>
<dbReference type="SUPFAM" id="SSF53098">
    <property type="entry name" value="Ribonuclease H-like"/>
    <property type="match status" value="1"/>
</dbReference>
<feature type="domain" description="DUF659" evidence="12">
    <location>
        <begin position="178"/>
        <end position="312"/>
    </location>
</feature>
<dbReference type="OrthoDB" id="6620210at2759"/>
<dbReference type="InterPro" id="IPR052035">
    <property type="entry name" value="ZnF_BED_domain_contain"/>
</dbReference>
<feature type="domain" description="HAT C-terminal dimerisation" evidence="13">
    <location>
        <begin position="401"/>
        <end position="468"/>
    </location>
</feature>
<dbReference type="PANTHER" id="PTHR46481:SF10">
    <property type="entry name" value="ZINC FINGER BED DOMAIN-CONTAINING PROTEIN 39"/>
    <property type="match status" value="1"/>
</dbReference>
<dbReference type="AlphaFoldDB" id="A0A9N9SNQ1"/>
<keyword evidence="2" id="KW-0479">Metal-binding</keyword>
<evidence type="ECO:0000256" key="8">
    <source>
        <dbReference type="ARBA" id="ARBA00023242"/>
    </source>
</evidence>
<evidence type="ECO:0000256" key="6">
    <source>
        <dbReference type="ARBA" id="ARBA00023125"/>
    </source>
</evidence>
<dbReference type="GO" id="GO:0009791">
    <property type="term" value="P:post-embryonic development"/>
    <property type="evidence" value="ECO:0007669"/>
    <property type="project" value="UniProtKB-ARBA"/>
</dbReference>
<evidence type="ECO:0000259" key="11">
    <source>
        <dbReference type="Pfam" id="PF02892"/>
    </source>
</evidence>
<protein>
    <submittedName>
        <fullName evidence="14">Uncharacterized protein</fullName>
    </submittedName>
</protein>
<keyword evidence="10" id="KW-0472">Membrane</keyword>
<feature type="compositionally biased region" description="Polar residues" evidence="9">
    <location>
        <begin position="47"/>
        <end position="56"/>
    </location>
</feature>
<keyword evidence="10" id="KW-1133">Transmembrane helix</keyword>
<dbReference type="Pfam" id="PF02892">
    <property type="entry name" value="zf-BED"/>
    <property type="match status" value="1"/>
</dbReference>
<evidence type="ECO:0000259" key="12">
    <source>
        <dbReference type="Pfam" id="PF04937"/>
    </source>
</evidence>
<dbReference type="PANTHER" id="PTHR46481">
    <property type="entry name" value="ZINC FINGER BED DOMAIN-CONTAINING PROTEIN 4"/>
    <property type="match status" value="1"/>
</dbReference>
<dbReference type="InterPro" id="IPR007021">
    <property type="entry name" value="DUF659"/>
</dbReference>
<feature type="domain" description="BED-type" evidence="11">
    <location>
        <begin position="5"/>
        <end position="42"/>
    </location>
</feature>
<keyword evidence="4" id="KW-0862">Zinc</keyword>
<evidence type="ECO:0000256" key="5">
    <source>
        <dbReference type="ARBA" id="ARBA00023015"/>
    </source>
</evidence>
<dbReference type="Pfam" id="PF04937">
    <property type="entry name" value="DUF659"/>
    <property type="match status" value="1"/>
</dbReference>
<dbReference type="InterPro" id="IPR008906">
    <property type="entry name" value="HATC_C_dom"/>
</dbReference>
<dbReference type="InterPro" id="IPR036236">
    <property type="entry name" value="Znf_C2H2_sf"/>
</dbReference>
<evidence type="ECO:0000256" key="3">
    <source>
        <dbReference type="ARBA" id="ARBA00022771"/>
    </source>
</evidence>
<keyword evidence="15" id="KW-1185">Reference proteome</keyword>
<comment type="subcellular location">
    <subcellularLocation>
        <location evidence="1">Nucleus</location>
    </subcellularLocation>
</comment>
<gene>
    <name evidence="14" type="ORF">DIABBA_LOCUS2398</name>
</gene>
<reference evidence="14" key="1">
    <citation type="submission" date="2022-01" db="EMBL/GenBank/DDBJ databases">
        <authorList>
            <person name="King R."/>
        </authorList>
    </citation>
    <scope>NUCLEOTIDE SEQUENCE</scope>
</reference>
<proteinExistence type="predicted"/>
<dbReference type="GO" id="GO:0005634">
    <property type="term" value="C:nucleus"/>
    <property type="evidence" value="ECO:0007669"/>
    <property type="project" value="UniProtKB-SubCell"/>
</dbReference>
<evidence type="ECO:0000256" key="9">
    <source>
        <dbReference type="SAM" id="MobiDB-lite"/>
    </source>
</evidence>
<evidence type="ECO:0000256" key="2">
    <source>
        <dbReference type="ARBA" id="ARBA00022723"/>
    </source>
</evidence>
<evidence type="ECO:0000259" key="13">
    <source>
        <dbReference type="Pfam" id="PF05699"/>
    </source>
</evidence>
<keyword evidence="3" id="KW-0863">Zinc-finger</keyword>
<sequence length="623" mass="70822">MPKRSAVWLHFDKSADGKSAKCKHCGKIEKSNLRSHFYSMHKKYTIEASQTGNEEPQPSKRQKLEDKDCCVSSQADAGPSTSKAVQSVSTRCSSSTSILKQPSIINTIKGIEFYKNGGRQNEKITQSIVYMICKDMQPFSIVERDGFKKLMKNLVPHYELPSRFTLKRQVQSKYDVVSSSMRKLLANKKVTLTTDVWTDLQMRSYSSLTVHFIDDENQLFSGTVGMVSLEDRHTAEYLCVQLRSLCSQWQIQEDNIVVIITDNGSHIVKAINIFLGAKRHIPCYAHTLNLVCQNSLKNCPGLVELLEKVKKIVSWFKQSVVASDELRNASPNKKVIQYINTVNARLRLLENETNDQTISDNETDSSVENSSKSIFSEYNKQIQTKWKQTNKEETHKDLYPELSLYLSAPAAKIEENPIAIWEDMKGTYPKLLGVVAEFVPLVGTSVPSERLFSKAGQIITKTRNRLEETDHVVLLGLAKPLKIGEITVNHSSVISTDETLYIMGQKINPQTIQELQMPNIIQMKLHPKHSLILEKLEIPRTHHRLEPIETTNLQPLMTTSISLILTLLIMSILALILYIEIRKRRRIYRLLFGPKMPQHQVAALQELLEIARTEFNPKEGGET</sequence>